<sequence>MHSLKTLLCAGTLASTTLAFPTTHRRVSGNSTSTNMLSVYWGAEDDSTTLADVCSDDSYDIVNLAFVNEFSADGGYPSLQISTLDGASQAQQDAGATSLQDGSSLVSAIQTCQSAGKLVIMSLGGASDYSNVALSGDDEGRAVADTLWNLFGGGTNETLKDLRPFGDIKLDGFDFDNESGSSTGYSALASQLRSNFAQDSSKKYYLTAAPQCPYPDQSVPLDVCKQLDYVWVQFYNNGDCNVGQSGFNAAVQNWSDGIGDAKLFIGALASDADGDNGYVDSDTLVQALEEVEGMDLPNFGGAMLWEAQLAVQNGNYQQAVKSAL</sequence>
<evidence type="ECO:0000256" key="7">
    <source>
        <dbReference type="ARBA" id="ARBA00023024"/>
    </source>
</evidence>
<feature type="chain" id="PRO_5006711744" description="chitinase" evidence="14">
    <location>
        <begin position="20"/>
        <end position="324"/>
    </location>
</feature>
<keyword evidence="9 13" id="KW-0326">Glycosidase</keyword>
<keyword evidence="5" id="KW-0147">Chitin-binding</keyword>
<dbReference type="EC" id="3.2.1.14" evidence="3"/>
<dbReference type="OrthoDB" id="2425929at2759"/>
<keyword evidence="4" id="KW-0134">Cell wall</keyword>
<proteinExistence type="inferred from homology"/>
<evidence type="ECO:0000313" key="16">
    <source>
        <dbReference type="EMBL" id="CRG92663.1"/>
    </source>
</evidence>
<keyword evidence="6 13" id="KW-0378">Hydrolase</keyword>
<gene>
    <name evidence="16" type="primary">CHT3</name>
    <name evidence="16" type="ORF">PISL3812_09727</name>
</gene>
<keyword evidence="17" id="KW-1185">Reference proteome</keyword>
<evidence type="ECO:0000259" key="15">
    <source>
        <dbReference type="PROSITE" id="PS51910"/>
    </source>
</evidence>
<evidence type="ECO:0000256" key="11">
    <source>
        <dbReference type="ARBA" id="ARBA00024658"/>
    </source>
</evidence>
<comment type="subcellular location">
    <subcellularLocation>
        <location evidence="2">Secreted</location>
        <location evidence="2">Cell wall</location>
    </subcellularLocation>
</comment>
<protein>
    <recommendedName>
        <fullName evidence="3">chitinase</fullName>
        <ecNumber evidence="3">3.2.1.14</ecNumber>
    </recommendedName>
</protein>
<evidence type="ECO:0000256" key="6">
    <source>
        <dbReference type="ARBA" id="ARBA00022801"/>
    </source>
</evidence>
<organism evidence="16 17">
    <name type="scientific">Talaromyces islandicus</name>
    <name type="common">Penicillium islandicum</name>
    <dbReference type="NCBI Taxonomy" id="28573"/>
    <lineage>
        <taxon>Eukaryota</taxon>
        <taxon>Fungi</taxon>
        <taxon>Dikarya</taxon>
        <taxon>Ascomycota</taxon>
        <taxon>Pezizomycotina</taxon>
        <taxon>Eurotiomycetes</taxon>
        <taxon>Eurotiomycetidae</taxon>
        <taxon>Eurotiales</taxon>
        <taxon>Trichocomaceae</taxon>
        <taxon>Talaromyces</taxon>
        <taxon>Talaromyces sect. Islandici</taxon>
    </lineage>
</organism>
<dbReference type="EMBL" id="CVMT01000013">
    <property type="protein sequence ID" value="CRG92663.1"/>
    <property type="molecule type" value="Genomic_DNA"/>
</dbReference>
<dbReference type="InterPro" id="IPR001223">
    <property type="entry name" value="Glyco_hydro18_cat"/>
</dbReference>
<accession>A0A0U1MAI8</accession>
<evidence type="ECO:0000256" key="1">
    <source>
        <dbReference type="ARBA" id="ARBA00000822"/>
    </source>
</evidence>
<dbReference type="InterPro" id="IPR017853">
    <property type="entry name" value="GH"/>
</dbReference>
<dbReference type="PROSITE" id="PS51910">
    <property type="entry name" value="GH18_2"/>
    <property type="match status" value="1"/>
</dbReference>
<evidence type="ECO:0000256" key="8">
    <source>
        <dbReference type="ARBA" id="ARBA00023277"/>
    </source>
</evidence>
<feature type="signal peptide" evidence="14">
    <location>
        <begin position="1"/>
        <end position="19"/>
    </location>
</feature>
<dbReference type="PANTHER" id="PTHR45708:SF49">
    <property type="entry name" value="ENDOCHITINASE"/>
    <property type="match status" value="1"/>
</dbReference>
<keyword evidence="4" id="KW-0964">Secreted</keyword>
<evidence type="ECO:0000256" key="3">
    <source>
        <dbReference type="ARBA" id="ARBA00012729"/>
    </source>
</evidence>
<dbReference type="AlphaFoldDB" id="A0A0U1MAI8"/>
<dbReference type="GO" id="GO:0008843">
    <property type="term" value="F:endochitinase activity"/>
    <property type="evidence" value="ECO:0007669"/>
    <property type="project" value="UniProtKB-EC"/>
</dbReference>
<dbReference type="GO" id="GO:0005576">
    <property type="term" value="C:extracellular region"/>
    <property type="evidence" value="ECO:0007669"/>
    <property type="project" value="TreeGrafter"/>
</dbReference>
<reference evidence="16 17" key="1">
    <citation type="submission" date="2015-04" db="EMBL/GenBank/DDBJ databases">
        <authorList>
            <person name="Syromyatnikov M.Y."/>
            <person name="Popov V.N."/>
        </authorList>
    </citation>
    <scope>NUCLEOTIDE SEQUENCE [LARGE SCALE GENOMIC DNA]</scope>
    <source>
        <strain evidence="16">WF-38-12</strain>
    </source>
</reference>
<dbReference type="OMA" id="NSVQTWS"/>
<dbReference type="InterPro" id="IPR050542">
    <property type="entry name" value="Glycosyl_Hydrlase18_Chitinase"/>
</dbReference>
<keyword evidence="7" id="KW-0146">Chitin degradation</keyword>
<evidence type="ECO:0000256" key="10">
    <source>
        <dbReference type="ARBA" id="ARBA00023326"/>
    </source>
</evidence>
<dbReference type="GO" id="GO:0008061">
    <property type="term" value="F:chitin binding"/>
    <property type="evidence" value="ECO:0007669"/>
    <property type="project" value="UniProtKB-KW"/>
</dbReference>
<evidence type="ECO:0000256" key="13">
    <source>
        <dbReference type="RuleBase" id="RU000489"/>
    </source>
</evidence>
<dbReference type="STRING" id="28573.A0A0U1MAI8"/>
<keyword evidence="10" id="KW-0624">Polysaccharide degradation</keyword>
<evidence type="ECO:0000256" key="14">
    <source>
        <dbReference type="SAM" id="SignalP"/>
    </source>
</evidence>
<dbReference type="Pfam" id="PF00704">
    <property type="entry name" value="Glyco_hydro_18"/>
    <property type="match status" value="1"/>
</dbReference>
<dbReference type="PROSITE" id="PS01095">
    <property type="entry name" value="GH18_1"/>
    <property type="match status" value="1"/>
</dbReference>
<dbReference type="GO" id="GO:0000272">
    <property type="term" value="P:polysaccharide catabolic process"/>
    <property type="evidence" value="ECO:0007669"/>
    <property type="project" value="UniProtKB-KW"/>
</dbReference>
<keyword evidence="8" id="KW-0119">Carbohydrate metabolism</keyword>
<evidence type="ECO:0000313" key="17">
    <source>
        <dbReference type="Proteomes" id="UP000054383"/>
    </source>
</evidence>
<comment type="similarity">
    <text evidence="12">Belongs to the glycosyl hydrolase 18 family. Chitinase class III subfamily.</text>
</comment>
<comment type="function">
    <text evidence="11">GPI-anchored chitinase involved in the degradation of chitin, a component of the cell walls of fungi and exoskeletal elements of some animals (including worms and arthropods). Required to reshape the cell wall at the sites where cell wall remodeling and/or cell wall maturation actively take place such as sites of conidia formation.</text>
</comment>
<name>A0A0U1MAI8_TALIS</name>
<dbReference type="GO" id="GO:0006032">
    <property type="term" value="P:chitin catabolic process"/>
    <property type="evidence" value="ECO:0007669"/>
    <property type="project" value="UniProtKB-KW"/>
</dbReference>
<dbReference type="Proteomes" id="UP000054383">
    <property type="component" value="Unassembled WGS sequence"/>
</dbReference>
<dbReference type="Gene3D" id="3.20.20.80">
    <property type="entry name" value="Glycosidases"/>
    <property type="match status" value="1"/>
</dbReference>
<dbReference type="InterPro" id="IPR045321">
    <property type="entry name" value="Cts1-like"/>
</dbReference>
<dbReference type="PANTHER" id="PTHR45708">
    <property type="entry name" value="ENDOCHITINASE"/>
    <property type="match status" value="1"/>
</dbReference>
<dbReference type="CDD" id="cd02877">
    <property type="entry name" value="GH18_hevamine_XipI_class_III"/>
    <property type="match status" value="1"/>
</dbReference>
<dbReference type="InterPro" id="IPR001579">
    <property type="entry name" value="Glyco_hydro_18_chit_AS"/>
</dbReference>
<evidence type="ECO:0000256" key="2">
    <source>
        <dbReference type="ARBA" id="ARBA00004191"/>
    </source>
</evidence>
<dbReference type="SUPFAM" id="SSF51445">
    <property type="entry name" value="(Trans)glycosidases"/>
    <property type="match status" value="1"/>
</dbReference>
<feature type="domain" description="GH18" evidence="15">
    <location>
        <begin position="35"/>
        <end position="324"/>
    </location>
</feature>
<comment type="catalytic activity">
    <reaction evidence="1">
        <text>Random endo-hydrolysis of N-acetyl-beta-D-glucosaminide (1-&gt;4)-beta-linkages in chitin and chitodextrins.</text>
        <dbReference type="EC" id="3.2.1.14"/>
    </reaction>
</comment>
<evidence type="ECO:0000256" key="5">
    <source>
        <dbReference type="ARBA" id="ARBA00022669"/>
    </source>
</evidence>
<evidence type="ECO:0000256" key="4">
    <source>
        <dbReference type="ARBA" id="ARBA00022512"/>
    </source>
</evidence>
<evidence type="ECO:0000256" key="12">
    <source>
        <dbReference type="ARBA" id="ARBA00025727"/>
    </source>
</evidence>
<keyword evidence="14" id="KW-0732">Signal</keyword>
<evidence type="ECO:0000256" key="9">
    <source>
        <dbReference type="ARBA" id="ARBA00023295"/>
    </source>
</evidence>